<evidence type="ECO:0000259" key="1">
    <source>
        <dbReference type="PROSITE" id="PS50853"/>
    </source>
</evidence>
<sequence>MENAGFESYTTGNGVADKWVAYQPSTATGSYRVVNSPVQEGSQAQRFEFRDMNQIQRAHIDQFFDIDPGAEYEISGYFNVESLTRSQIQLAIDYFDAAGTLIDSNVTNQSQLTNGYVRLQTIKVANLQAVKCRISVILLATADDASGAFTVDQFALRKTNGALVNPGFEEYHGMYEVADSWRFGYSPRATLAQKVVSSPVASGVRAQKVSAAGLPYWGYSHVVQVVTAREGVSYTVGGKFNIAELNGSKAQLYVDYYDANYKHLGSDYTDRTTTTNGYVLVQNKTTAPKNAAFLQVWTLLRATADNGAGTIYVDDVSVVGSTDLPLEQPIIDLTPMTSSTKLPVVAGAVGESAWLLGYDFQTPTVVREYELSPILNFAQSNTPNSWTFEGFDGANWQVLDTKTGMTEWNGISAKKFPIANKQAYWQYRLNVTANNGDTQVLDLRNVNMHGYYARPITPQGVWNSAKGDGTITLSWTPANGVTGYNIYQDEKLVKRVSGNVTTATLTNLTNNKVYHYTVSAVNGTGESLKSQDVLAMPYMVARGLKPLVSSGWGGNCATATINFDFQKPTVVREYTWVPGNDAKRTPKKWTFEGFDGTAWIVLDRQSDLPSLPSNTRRYFTLDNTQSFLKYRINNSGTAGDPAYLRLHDIQLIGE</sequence>
<keyword evidence="3" id="KW-1185">Reference proteome</keyword>
<proteinExistence type="predicted"/>
<feature type="domain" description="Fibronectin type-III" evidence="1">
    <location>
        <begin position="457"/>
        <end position="543"/>
    </location>
</feature>
<dbReference type="Pfam" id="PF00041">
    <property type="entry name" value="fn3"/>
    <property type="match status" value="1"/>
</dbReference>
<dbReference type="Gene3D" id="2.60.40.10">
    <property type="entry name" value="Immunoglobulins"/>
    <property type="match status" value="1"/>
</dbReference>
<protein>
    <submittedName>
        <fullName evidence="2">Fibronectin type III domain protein</fullName>
    </submittedName>
</protein>
<comment type="caution">
    <text evidence="2">The sequence shown here is derived from an EMBL/GenBank/DDBJ whole genome shotgun (WGS) entry which is preliminary data.</text>
</comment>
<reference evidence="2 3" key="1">
    <citation type="submission" date="2018-05" db="EMBL/GenBank/DDBJ databases">
        <title>Genomic Encyclopedia of Type Strains, Phase IV (KMG-IV): sequencing the most valuable type-strain genomes for metagenomic binning, comparative biology and taxonomic classification.</title>
        <authorList>
            <person name="Goeker M."/>
        </authorList>
    </citation>
    <scope>NUCLEOTIDE SEQUENCE [LARGE SCALE GENOMIC DNA]</scope>
    <source>
        <strain evidence="2 3">DSM 18773</strain>
    </source>
</reference>
<accession>A0A316DAC8</accession>
<dbReference type="InterPro" id="IPR003961">
    <property type="entry name" value="FN3_dom"/>
</dbReference>
<dbReference type="Proteomes" id="UP000245634">
    <property type="component" value="Unassembled WGS sequence"/>
</dbReference>
<dbReference type="Gene3D" id="2.60.120.260">
    <property type="entry name" value="Galactose-binding domain-like"/>
    <property type="match status" value="2"/>
</dbReference>
<dbReference type="SMART" id="SM00060">
    <property type="entry name" value="FN3"/>
    <property type="match status" value="1"/>
</dbReference>
<dbReference type="OrthoDB" id="2547044at2"/>
<evidence type="ECO:0000313" key="2">
    <source>
        <dbReference type="EMBL" id="PWK13451.1"/>
    </source>
</evidence>
<evidence type="ECO:0000313" key="3">
    <source>
        <dbReference type="Proteomes" id="UP000245634"/>
    </source>
</evidence>
<name>A0A316DAC8_9BACL</name>
<dbReference type="SUPFAM" id="SSF49265">
    <property type="entry name" value="Fibronectin type III"/>
    <property type="match status" value="1"/>
</dbReference>
<dbReference type="RefSeq" id="WP_109688724.1">
    <property type="nucleotide sequence ID" value="NZ_QGGL01000007.1"/>
</dbReference>
<dbReference type="EMBL" id="QGGL01000007">
    <property type="protein sequence ID" value="PWK13451.1"/>
    <property type="molecule type" value="Genomic_DNA"/>
</dbReference>
<dbReference type="PROSITE" id="PS50853">
    <property type="entry name" value="FN3"/>
    <property type="match status" value="1"/>
</dbReference>
<dbReference type="InterPro" id="IPR036116">
    <property type="entry name" value="FN3_sf"/>
</dbReference>
<dbReference type="AlphaFoldDB" id="A0A316DAC8"/>
<dbReference type="InterPro" id="IPR013783">
    <property type="entry name" value="Ig-like_fold"/>
</dbReference>
<dbReference type="CDD" id="cd00063">
    <property type="entry name" value="FN3"/>
    <property type="match status" value="1"/>
</dbReference>
<organism evidence="2 3">
    <name type="scientific">Tumebacillus permanentifrigoris</name>
    <dbReference type="NCBI Taxonomy" id="378543"/>
    <lineage>
        <taxon>Bacteria</taxon>
        <taxon>Bacillati</taxon>
        <taxon>Bacillota</taxon>
        <taxon>Bacilli</taxon>
        <taxon>Bacillales</taxon>
        <taxon>Alicyclobacillaceae</taxon>
        <taxon>Tumebacillus</taxon>
    </lineage>
</organism>
<gene>
    <name evidence="2" type="ORF">C7459_107119</name>
</gene>